<dbReference type="PANTHER" id="PTHR24379:SF127">
    <property type="entry name" value="BLOODY FINGERS-RELATED"/>
    <property type="match status" value="1"/>
</dbReference>
<dbReference type="EMBL" id="JBGFUD010002774">
    <property type="protein sequence ID" value="MFH4977985.1"/>
    <property type="molecule type" value="Genomic_DNA"/>
</dbReference>
<organism evidence="8 9">
    <name type="scientific">Gnathostoma spinigerum</name>
    <dbReference type="NCBI Taxonomy" id="75299"/>
    <lineage>
        <taxon>Eukaryota</taxon>
        <taxon>Metazoa</taxon>
        <taxon>Ecdysozoa</taxon>
        <taxon>Nematoda</taxon>
        <taxon>Chromadorea</taxon>
        <taxon>Rhabditida</taxon>
        <taxon>Spirurina</taxon>
        <taxon>Gnathostomatomorpha</taxon>
        <taxon>Gnathostomatoidea</taxon>
        <taxon>Gnathostomatidae</taxon>
        <taxon>Gnathostoma</taxon>
    </lineage>
</organism>
<reference evidence="8 9" key="1">
    <citation type="submission" date="2024-08" db="EMBL/GenBank/DDBJ databases">
        <title>Gnathostoma spinigerum genome.</title>
        <authorList>
            <person name="Gonzalez-Bertolin B."/>
            <person name="Monzon S."/>
            <person name="Zaballos A."/>
            <person name="Jimenez P."/>
            <person name="Dekumyoy P."/>
            <person name="Varona S."/>
            <person name="Cuesta I."/>
            <person name="Sumanam S."/>
            <person name="Adisakwattana P."/>
            <person name="Gasser R.B."/>
            <person name="Hernandez-Gonzalez A."/>
            <person name="Young N.D."/>
            <person name="Perteguer M.J."/>
        </authorList>
    </citation>
    <scope>NUCLEOTIDE SEQUENCE [LARGE SCALE GENOMIC DNA]</scope>
    <source>
        <strain evidence="8">AL3</strain>
        <tissue evidence="8">Liver</tissue>
    </source>
</reference>
<dbReference type="Pfam" id="PF13894">
    <property type="entry name" value="zf-C2H2_4"/>
    <property type="match status" value="1"/>
</dbReference>
<feature type="region of interest" description="Disordered" evidence="6">
    <location>
        <begin position="398"/>
        <end position="431"/>
    </location>
</feature>
<evidence type="ECO:0000256" key="6">
    <source>
        <dbReference type="SAM" id="MobiDB-lite"/>
    </source>
</evidence>
<keyword evidence="3 5" id="KW-0863">Zinc-finger</keyword>
<evidence type="ECO:0000259" key="7">
    <source>
        <dbReference type="PROSITE" id="PS50157"/>
    </source>
</evidence>
<dbReference type="GO" id="GO:0008270">
    <property type="term" value="F:zinc ion binding"/>
    <property type="evidence" value="ECO:0007669"/>
    <property type="project" value="UniProtKB-KW"/>
</dbReference>
<evidence type="ECO:0000313" key="8">
    <source>
        <dbReference type="EMBL" id="MFH4977985.1"/>
    </source>
</evidence>
<feature type="domain" description="C2H2-type" evidence="7">
    <location>
        <begin position="505"/>
        <end position="533"/>
    </location>
</feature>
<evidence type="ECO:0000313" key="9">
    <source>
        <dbReference type="Proteomes" id="UP001608902"/>
    </source>
</evidence>
<dbReference type="InterPro" id="IPR013087">
    <property type="entry name" value="Znf_C2H2_type"/>
</dbReference>
<dbReference type="FunFam" id="3.30.160.60:FF:000446">
    <property type="entry name" value="Zinc finger protein"/>
    <property type="match status" value="1"/>
</dbReference>
<protein>
    <recommendedName>
        <fullName evidence="7">C2H2-type domain-containing protein</fullName>
    </recommendedName>
</protein>
<dbReference type="GO" id="GO:0005634">
    <property type="term" value="C:nucleus"/>
    <property type="evidence" value="ECO:0007669"/>
    <property type="project" value="UniProtKB-ARBA"/>
</dbReference>
<proteinExistence type="predicted"/>
<keyword evidence="4" id="KW-0862">Zinc</keyword>
<feature type="domain" description="C2H2-type" evidence="7">
    <location>
        <begin position="266"/>
        <end position="294"/>
    </location>
</feature>
<feature type="compositionally biased region" description="Polar residues" evidence="6">
    <location>
        <begin position="401"/>
        <end position="411"/>
    </location>
</feature>
<keyword evidence="9" id="KW-1185">Reference proteome</keyword>
<comment type="caution">
    <text evidence="8">The sequence shown here is derived from an EMBL/GenBank/DDBJ whole genome shotgun (WGS) entry which is preliminary data.</text>
</comment>
<keyword evidence="1" id="KW-0479">Metal-binding</keyword>
<evidence type="ECO:0000256" key="5">
    <source>
        <dbReference type="PROSITE-ProRule" id="PRU00042"/>
    </source>
</evidence>
<feature type="domain" description="C2H2-type" evidence="7">
    <location>
        <begin position="297"/>
        <end position="324"/>
    </location>
</feature>
<dbReference type="GO" id="GO:0000122">
    <property type="term" value="P:negative regulation of transcription by RNA polymerase II"/>
    <property type="evidence" value="ECO:0007669"/>
    <property type="project" value="UniProtKB-ARBA"/>
</dbReference>
<evidence type="ECO:0000256" key="1">
    <source>
        <dbReference type="ARBA" id="ARBA00022723"/>
    </source>
</evidence>
<dbReference type="Gene3D" id="3.30.160.60">
    <property type="entry name" value="Classic Zinc Finger"/>
    <property type="match status" value="5"/>
</dbReference>
<dbReference type="PROSITE" id="PS50157">
    <property type="entry name" value="ZINC_FINGER_C2H2_2"/>
    <property type="match status" value="5"/>
</dbReference>
<dbReference type="PROSITE" id="PS00028">
    <property type="entry name" value="ZINC_FINGER_C2H2_1"/>
    <property type="match status" value="6"/>
</dbReference>
<evidence type="ECO:0000256" key="4">
    <source>
        <dbReference type="ARBA" id="ARBA00022833"/>
    </source>
</evidence>
<dbReference type="Pfam" id="PF00096">
    <property type="entry name" value="zf-C2H2"/>
    <property type="match status" value="1"/>
</dbReference>
<dbReference type="PANTHER" id="PTHR24379">
    <property type="entry name" value="KRAB AND ZINC FINGER DOMAIN-CONTAINING"/>
    <property type="match status" value="1"/>
</dbReference>
<feature type="domain" description="C2H2-type" evidence="7">
    <location>
        <begin position="434"/>
        <end position="462"/>
    </location>
</feature>
<dbReference type="AlphaFoldDB" id="A0ABD6ENY5"/>
<evidence type="ECO:0000256" key="3">
    <source>
        <dbReference type="ARBA" id="ARBA00022771"/>
    </source>
</evidence>
<gene>
    <name evidence="8" type="ORF">AB6A40_004694</name>
</gene>
<name>A0ABD6ENY5_9BILA</name>
<dbReference type="SMART" id="SM00355">
    <property type="entry name" value="ZnF_C2H2"/>
    <property type="match status" value="7"/>
</dbReference>
<feature type="region of interest" description="Disordered" evidence="6">
    <location>
        <begin position="42"/>
        <end position="73"/>
    </location>
</feature>
<feature type="domain" description="C2H2-type" evidence="7">
    <location>
        <begin position="477"/>
        <end position="504"/>
    </location>
</feature>
<dbReference type="InterPro" id="IPR036236">
    <property type="entry name" value="Znf_C2H2_sf"/>
</dbReference>
<feature type="compositionally biased region" description="Low complexity" evidence="6">
    <location>
        <begin position="416"/>
        <end position="428"/>
    </location>
</feature>
<keyword evidence="2" id="KW-0677">Repeat</keyword>
<sequence length="557" mass="64232">MNMNEVDQKERNTFDSSSFTVTDNSVTVRCVVVDDDDEEFIREGKSLSEMQPADIAGTLDEKDGCSNSGISKDSEICGSKEMVEPNVRPNSETVCTSIPVEHLSIETGVASASPDDCQDSTSGWKKSLSSLGSRKKTQQLWREEIDGFSQYQEWVAKNIRKRKKSYEDMPDVDIGLEEKEDLPVDEEEDDEYDENTEEQYICRASLEMTHEDFMAQVRRGVEAQGEETAESDALMQEIKKTWETEKLRIRRERELVESKEKVYEMMICYACGRAFDDEITLRNHINEQHLAQKNYDHKCRHCYRRFKLIHHLRRHEKLHDGTHLIKCDRCSATFRTVKTLAIHKGRVHRINEDGKPISLDDCYECLKCHRYYPTVVELNRHKYWCLNADTIKEKRRKTKLEQNISSPSLSTRDCESSPIGSECSSSSSRPKWDPVCPVCQKTFFNYPSMLRHMGRFHKGDVKLARVYKQTSSPNLPFACRECFKRFASKASLSSHMKRHGSERPFKCDQCTKSYIMGSELRKHIRRVHEEAQANEIIMSLPSTGLSDSTAADDLGCL</sequence>
<accession>A0ABD6ENY5</accession>
<dbReference type="SUPFAM" id="SSF57667">
    <property type="entry name" value="beta-beta-alpha zinc fingers"/>
    <property type="match status" value="2"/>
</dbReference>
<evidence type="ECO:0000256" key="2">
    <source>
        <dbReference type="ARBA" id="ARBA00022737"/>
    </source>
</evidence>
<dbReference type="Proteomes" id="UP001608902">
    <property type="component" value="Unassembled WGS sequence"/>
</dbReference>